<organism evidence="1 2">
    <name type="scientific">Alishewanella longhuensis</name>
    <dbReference type="NCBI Taxonomy" id="1091037"/>
    <lineage>
        <taxon>Bacteria</taxon>
        <taxon>Pseudomonadati</taxon>
        <taxon>Pseudomonadota</taxon>
        <taxon>Gammaproteobacteria</taxon>
        <taxon>Alteromonadales</taxon>
        <taxon>Alteromonadaceae</taxon>
        <taxon>Alishewanella</taxon>
    </lineage>
</organism>
<name>A0ABQ3KWS5_9ALTE</name>
<evidence type="ECO:0000313" key="1">
    <source>
        <dbReference type="EMBL" id="GHG59184.1"/>
    </source>
</evidence>
<dbReference type="EMBL" id="BNAO01000001">
    <property type="protein sequence ID" value="GHG59184.1"/>
    <property type="molecule type" value="Genomic_DNA"/>
</dbReference>
<keyword evidence="2" id="KW-1185">Reference proteome</keyword>
<dbReference type="Proteomes" id="UP000659697">
    <property type="component" value="Unassembled WGS sequence"/>
</dbReference>
<evidence type="ECO:0000313" key="2">
    <source>
        <dbReference type="Proteomes" id="UP000659697"/>
    </source>
</evidence>
<proteinExistence type="predicted"/>
<protein>
    <submittedName>
        <fullName evidence="1">Uncharacterized protein</fullName>
    </submittedName>
</protein>
<reference evidence="2" key="1">
    <citation type="journal article" date="2019" name="Int. J. Syst. Evol. Microbiol.">
        <title>The Global Catalogue of Microorganisms (GCM) 10K type strain sequencing project: providing services to taxonomists for standard genome sequencing and annotation.</title>
        <authorList>
            <consortium name="The Broad Institute Genomics Platform"/>
            <consortium name="The Broad Institute Genome Sequencing Center for Infectious Disease"/>
            <person name="Wu L."/>
            <person name="Ma J."/>
        </authorList>
    </citation>
    <scope>NUCLEOTIDE SEQUENCE [LARGE SCALE GENOMIC DNA]</scope>
    <source>
        <strain evidence="2">CGMCC 1.7003</strain>
    </source>
</reference>
<gene>
    <name evidence="1" type="ORF">GCM10010919_01510</name>
</gene>
<accession>A0ABQ3KWS5</accession>
<comment type="caution">
    <text evidence="1">The sequence shown here is derived from an EMBL/GenBank/DDBJ whole genome shotgun (WGS) entry which is preliminary data.</text>
</comment>
<sequence length="61" mass="6767">MTSSINSIEGAESVCLVLKFIVKDRAGNLTDAAHKNLDCLLKKKIFYCFYNIDAHSFNALA</sequence>